<dbReference type="RefSeq" id="WP_236039020.1">
    <property type="nucleotide sequence ID" value="NZ_BNJG01000003.1"/>
</dbReference>
<protein>
    <submittedName>
        <fullName evidence="1">Uncharacterized protein</fullName>
    </submittedName>
</protein>
<reference evidence="1 2" key="1">
    <citation type="journal article" date="2021" name="Int. J. Syst. Evol. Microbiol.">
        <title>Reticulibacter mediterranei gen. nov., sp. nov., within the new family Reticulibacteraceae fam. nov., and Ktedonospora formicarum gen. nov., sp. nov., Ktedonobacter robiniae sp. nov., Dictyobacter formicarum sp. nov. and Dictyobacter arantiisoli sp. nov., belonging to the class Ktedonobacteria.</title>
        <authorList>
            <person name="Yabe S."/>
            <person name="Zheng Y."/>
            <person name="Wang C.M."/>
            <person name="Sakai Y."/>
            <person name="Abe K."/>
            <person name="Yokota A."/>
            <person name="Donadio S."/>
            <person name="Cavaletti L."/>
            <person name="Monciardini P."/>
        </authorList>
    </citation>
    <scope>NUCLEOTIDE SEQUENCE [LARGE SCALE GENOMIC DNA]</scope>
    <source>
        <strain evidence="1 2">SOSP1-30</strain>
    </source>
</reference>
<gene>
    <name evidence="1" type="ORF">KSB_81570</name>
</gene>
<proteinExistence type="predicted"/>
<comment type="caution">
    <text evidence="1">The sequence shown here is derived from an EMBL/GenBank/DDBJ whole genome shotgun (WGS) entry which is preliminary data.</text>
</comment>
<organism evidence="1 2">
    <name type="scientific">Ktedonobacter robiniae</name>
    <dbReference type="NCBI Taxonomy" id="2778365"/>
    <lineage>
        <taxon>Bacteria</taxon>
        <taxon>Bacillati</taxon>
        <taxon>Chloroflexota</taxon>
        <taxon>Ktedonobacteria</taxon>
        <taxon>Ktedonobacterales</taxon>
        <taxon>Ktedonobacteraceae</taxon>
        <taxon>Ktedonobacter</taxon>
    </lineage>
</organism>
<evidence type="ECO:0000313" key="2">
    <source>
        <dbReference type="Proteomes" id="UP000654345"/>
    </source>
</evidence>
<dbReference type="Proteomes" id="UP000654345">
    <property type="component" value="Unassembled WGS sequence"/>
</dbReference>
<evidence type="ECO:0000313" key="1">
    <source>
        <dbReference type="EMBL" id="GHO59682.1"/>
    </source>
</evidence>
<keyword evidence="2" id="KW-1185">Reference proteome</keyword>
<sequence>MGVLLRRMGEMLQGGEGLLVLEREDAFMGLDDLKVKGHDTVVERLMLCKGVGELGWILQRLPDGFRGFCHVSSVSLKK</sequence>
<dbReference type="EMBL" id="BNJG01000003">
    <property type="protein sequence ID" value="GHO59682.1"/>
    <property type="molecule type" value="Genomic_DNA"/>
</dbReference>
<accession>A0ABQ3V541</accession>
<name>A0ABQ3V541_9CHLR</name>